<dbReference type="PANTHER" id="PTHR20883">
    <property type="entry name" value="PHYTANOYL-COA DIOXYGENASE DOMAIN CONTAINING 1"/>
    <property type="match status" value="1"/>
</dbReference>
<dbReference type="SUPFAM" id="SSF51197">
    <property type="entry name" value="Clavaminate synthase-like"/>
    <property type="match status" value="1"/>
</dbReference>
<dbReference type="AlphaFoldDB" id="A0A820Q4G5"/>
<reference evidence="1" key="1">
    <citation type="submission" date="2021-02" db="EMBL/GenBank/DDBJ databases">
        <authorList>
            <person name="Nowell W R."/>
        </authorList>
    </citation>
    <scope>NUCLEOTIDE SEQUENCE</scope>
</reference>
<feature type="non-terminal residue" evidence="1">
    <location>
        <position position="1"/>
    </location>
</feature>
<dbReference type="EMBL" id="CAJOAZ010028084">
    <property type="protein sequence ID" value="CAF4414590.1"/>
    <property type="molecule type" value="Genomic_DNA"/>
</dbReference>
<gene>
    <name evidence="1" type="ORF">OXD698_LOCUS52249</name>
</gene>
<dbReference type="Proteomes" id="UP000663844">
    <property type="component" value="Unassembled WGS sequence"/>
</dbReference>
<dbReference type="PANTHER" id="PTHR20883:SF14">
    <property type="entry name" value="PHYTANOYL-COA DIOXYGENASE"/>
    <property type="match status" value="1"/>
</dbReference>
<evidence type="ECO:0000313" key="2">
    <source>
        <dbReference type="Proteomes" id="UP000663844"/>
    </source>
</evidence>
<name>A0A820Q4G5_9BILA</name>
<sequence>YQFFEDGFVVRHNLLKQDQLQSTIHGIERVVDEMAHELYQAGKIQDLHENDGFYQRLTAIDAQFPGAAVLLHKRGVLPQEIASLWSNETLLSVAQQLLGPDIAGHPVWNLRSKVIQKKYMYILVHRFVGT</sequence>
<proteinExistence type="predicted"/>
<evidence type="ECO:0000313" key="1">
    <source>
        <dbReference type="EMBL" id="CAF4414590.1"/>
    </source>
</evidence>
<organism evidence="1 2">
    <name type="scientific">Adineta steineri</name>
    <dbReference type="NCBI Taxonomy" id="433720"/>
    <lineage>
        <taxon>Eukaryota</taxon>
        <taxon>Metazoa</taxon>
        <taxon>Spiralia</taxon>
        <taxon>Gnathifera</taxon>
        <taxon>Rotifera</taxon>
        <taxon>Eurotatoria</taxon>
        <taxon>Bdelloidea</taxon>
        <taxon>Adinetida</taxon>
        <taxon>Adinetidae</taxon>
        <taxon>Adineta</taxon>
    </lineage>
</organism>
<accession>A0A820Q4G5</accession>
<protein>
    <submittedName>
        <fullName evidence="1">Uncharacterized protein</fullName>
    </submittedName>
</protein>
<comment type="caution">
    <text evidence="1">The sequence shown here is derived from an EMBL/GenBank/DDBJ whole genome shotgun (WGS) entry which is preliminary data.</text>
</comment>
<dbReference type="Gene3D" id="2.60.120.620">
    <property type="entry name" value="q2cbj1_9rhob like domain"/>
    <property type="match status" value="1"/>
</dbReference>